<gene>
    <name evidence="1" type="ORF">GAS37_12230</name>
</gene>
<sequence>MFVRKQVESKRVPMINIGTLFICYVLYPGFFKQTVSVVRIEILVVIQKELCQYRVVVVHFQLAGVQTANCLSVFFR</sequence>
<protein>
    <submittedName>
        <fullName evidence="1">Uncharacterized protein</fullName>
    </submittedName>
</protein>
<evidence type="ECO:0000313" key="1">
    <source>
        <dbReference type="EMBL" id="KAB3861356.1"/>
    </source>
</evidence>
<accession>A0A174I2B0</accession>
<organism evidence="1 2">
    <name type="scientific">Phocaeicola vulgatus</name>
    <name type="common">Bacteroides vulgatus</name>
    <dbReference type="NCBI Taxonomy" id="821"/>
    <lineage>
        <taxon>Bacteria</taxon>
        <taxon>Pseudomonadati</taxon>
        <taxon>Bacteroidota</taxon>
        <taxon>Bacteroidia</taxon>
        <taxon>Bacteroidales</taxon>
        <taxon>Bacteroidaceae</taxon>
        <taxon>Phocaeicola</taxon>
    </lineage>
</organism>
<comment type="caution">
    <text evidence="1">The sequence shown here is derived from an EMBL/GenBank/DDBJ whole genome shotgun (WGS) entry which is preliminary data.</text>
</comment>
<dbReference type="Proteomes" id="UP000470332">
    <property type="component" value="Unassembled WGS sequence"/>
</dbReference>
<reference evidence="1 2" key="1">
    <citation type="journal article" date="2019" name="Nat. Med.">
        <title>A library of human gut bacterial isolates paired with longitudinal multiomics data enables mechanistic microbiome research.</title>
        <authorList>
            <person name="Poyet M."/>
            <person name="Groussin M."/>
            <person name="Gibbons S.M."/>
            <person name="Avila-Pacheco J."/>
            <person name="Jiang X."/>
            <person name="Kearney S.M."/>
            <person name="Perrotta A.R."/>
            <person name="Berdy B."/>
            <person name="Zhao S."/>
            <person name="Lieberman T.D."/>
            <person name="Swanson P.K."/>
            <person name="Smith M."/>
            <person name="Roesemann S."/>
            <person name="Alexander J.E."/>
            <person name="Rich S.A."/>
            <person name="Livny J."/>
            <person name="Vlamakis H."/>
            <person name="Clish C."/>
            <person name="Bullock K."/>
            <person name="Deik A."/>
            <person name="Scott J."/>
            <person name="Pierce K.A."/>
            <person name="Xavier R.J."/>
            <person name="Alm E.J."/>
        </authorList>
    </citation>
    <scope>NUCLEOTIDE SEQUENCE [LARGE SCALE GENOMIC DNA]</scope>
    <source>
        <strain evidence="1 2">BIOML-A9</strain>
    </source>
</reference>
<name>A0A174I2B0_PHOVU</name>
<dbReference type="AlphaFoldDB" id="A0A174I2B0"/>
<proteinExistence type="predicted"/>
<evidence type="ECO:0000313" key="2">
    <source>
        <dbReference type="Proteomes" id="UP000470332"/>
    </source>
</evidence>
<dbReference type="EMBL" id="WCXA01000023">
    <property type="protein sequence ID" value="KAB3861356.1"/>
    <property type="molecule type" value="Genomic_DNA"/>
</dbReference>